<dbReference type="InterPro" id="IPR005722">
    <property type="entry name" value="ATP_synth_F1_bsu"/>
</dbReference>
<keyword evidence="9 12" id="KW-0472">Membrane</keyword>
<dbReference type="Gene3D" id="3.40.50.300">
    <property type="entry name" value="P-loop containing nucleotide triphosphate hydrolases"/>
    <property type="match status" value="1"/>
</dbReference>
<dbReference type="SUPFAM" id="SSF50615">
    <property type="entry name" value="N-terminal domain of alpha and beta subunits of F1 ATP synthase"/>
    <property type="match status" value="1"/>
</dbReference>
<evidence type="ECO:0000313" key="14">
    <source>
        <dbReference type="EMBL" id="CAA6810641.1"/>
    </source>
</evidence>
<dbReference type="SMART" id="SM00382">
    <property type="entry name" value="AAA"/>
    <property type="match status" value="1"/>
</dbReference>
<dbReference type="FunFam" id="3.40.50.300:FF:000004">
    <property type="entry name" value="ATP synthase subunit beta"/>
    <property type="match status" value="1"/>
</dbReference>
<keyword evidence="7 12" id="KW-1278">Translocase</keyword>
<dbReference type="InterPro" id="IPR004100">
    <property type="entry name" value="ATPase_F1/V1/A1_a/bsu_N"/>
</dbReference>
<evidence type="ECO:0000256" key="3">
    <source>
        <dbReference type="ARBA" id="ARBA00022448"/>
    </source>
</evidence>
<dbReference type="PANTHER" id="PTHR15184:SF71">
    <property type="entry name" value="ATP SYNTHASE SUBUNIT BETA, MITOCHONDRIAL"/>
    <property type="match status" value="1"/>
</dbReference>
<keyword evidence="11 12" id="KW-0066">ATP synthesis</keyword>
<gene>
    <name evidence="12" type="primary">atpD</name>
    <name evidence="14" type="ORF">HELGO_WM14938</name>
</gene>
<dbReference type="CDD" id="cd18110">
    <property type="entry name" value="ATP-synt_F1_beta_C"/>
    <property type="match status" value="1"/>
</dbReference>
<dbReference type="PROSITE" id="PS00152">
    <property type="entry name" value="ATPASE_ALPHA_BETA"/>
    <property type="match status" value="1"/>
</dbReference>
<dbReference type="Pfam" id="PF00006">
    <property type="entry name" value="ATP-synt_ab"/>
    <property type="match status" value="1"/>
</dbReference>
<dbReference type="InterPro" id="IPR024034">
    <property type="entry name" value="ATPase_F1/V1_b/a_C"/>
</dbReference>
<dbReference type="InterPro" id="IPR003593">
    <property type="entry name" value="AAA+_ATPase"/>
</dbReference>
<dbReference type="FunFam" id="1.10.1140.10:FF:000001">
    <property type="entry name" value="ATP synthase subunit beta"/>
    <property type="match status" value="1"/>
</dbReference>
<evidence type="ECO:0000256" key="10">
    <source>
        <dbReference type="ARBA" id="ARBA00023196"/>
    </source>
</evidence>
<feature type="binding site" evidence="12">
    <location>
        <begin position="148"/>
        <end position="155"/>
    </location>
    <ligand>
        <name>ATP</name>
        <dbReference type="ChEBI" id="CHEBI:30616"/>
    </ligand>
</feature>
<dbReference type="GO" id="GO:0016787">
    <property type="term" value="F:hydrolase activity"/>
    <property type="evidence" value="ECO:0007669"/>
    <property type="project" value="UniProtKB-KW"/>
</dbReference>
<accession>A0A6S6SU01</accession>
<comment type="similarity">
    <text evidence="2 12">Belongs to the ATPase alpha/beta chains family.</text>
</comment>
<evidence type="ECO:0000256" key="6">
    <source>
        <dbReference type="ARBA" id="ARBA00022840"/>
    </source>
</evidence>
<dbReference type="InterPro" id="IPR050053">
    <property type="entry name" value="ATPase_alpha/beta_chains"/>
</dbReference>
<dbReference type="InterPro" id="IPR036121">
    <property type="entry name" value="ATPase_F1/V1/A1_a/bsu_N_sf"/>
</dbReference>
<dbReference type="InterPro" id="IPR020003">
    <property type="entry name" value="ATPase_a/bsu_AS"/>
</dbReference>
<dbReference type="NCBIfam" id="TIGR01039">
    <property type="entry name" value="atpD"/>
    <property type="match status" value="1"/>
</dbReference>
<dbReference type="InterPro" id="IPR000194">
    <property type="entry name" value="ATPase_F1/V1/A1_a/bsu_nucl-bd"/>
</dbReference>
<evidence type="ECO:0000256" key="2">
    <source>
        <dbReference type="ARBA" id="ARBA00008936"/>
    </source>
</evidence>
<dbReference type="EC" id="7.1.2.2" evidence="12"/>
<evidence type="ECO:0000256" key="5">
    <source>
        <dbReference type="ARBA" id="ARBA00022781"/>
    </source>
</evidence>
<reference evidence="14" key="1">
    <citation type="submission" date="2020-01" db="EMBL/GenBank/DDBJ databases">
        <authorList>
            <person name="Meier V. D."/>
            <person name="Meier V D."/>
        </authorList>
    </citation>
    <scope>NUCLEOTIDE SEQUENCE</scope>
    <source>
        <strain evidence="14">HLG_WM_MAG_02</strain>
    </source>
</reference>
<dbReference type="PANTHER" id="PTHR15184">
    <property type="entry name" value="ATP SYNTHASE"/>
    <property type="match status" value="1"/>
</dbReference>
<evidence type="ECO:0000256" key="11">
    <source>
        <dbReference type="ARBA" id="ARBA00023310"/>
    </source>
</evidence>
<evidence type="ECO:0000256" key="8">
    <source>
        <dbReference type="ARBA" id="ARBA00023065"/>
    </source>
</evidence>
<name>A0A6S6SU01_9BACT</name>
<evidence type="ECO:0000256" key="9">
    <source>
        <dbReference type="ARBA" id="ARBA00023136"/>
    </source>
</evidence>
<comment type="subcellular location">
    <subcellularLocation>
        <location evidence="12">Cell membrane</location>
        <topology evidence="12">Peripheral membrane protein</topology>
    </subcellularLocation>
    <subcellularLocation>
        <location evidence="1">Membrane</location>
        <topology evidence="1">Peripheral membrane protein</topology>
    </subcellularLocation>
</comment>
<keyword evidence="6 12" id="KW-0067">ATP-binding</keyword>
<dbReference type="CDD" id="cd01133">
    <property type="entry name" value="F1-ATPase_beta_CD"/>
    <property type="match status" value="1"/>
</dbReference>
<dbReference type="Pfam" id="PF02874">
    <property type="entry name" value="ATP-synt_ab_N"/>
    <property type="match status" value="1"/>
</dbReference>
<keyword evidence="3 12" id="KW-0813">Transport</keyword>
<organism evidence="14">
    <name type="scientific">uncultured Sulfurovum sp</name>
    <dbReference type="NCBI Taxonomy" id="269237"/>
    <lineage>
        <taxon>Bacteria</taxon>
        <taxon>Pseudomonadati</taxon>
        <taxon>Campylobacterota</taxon>
        <taxon>Epsilonproteobacteria</taxon>
        <taxon>Campylobacterales</taxon>
        <taxon>Sulfurovaceae</taxon>
        <taxon>Sulfurovum</taxon>
        <taxon>environmental samples</taxon>
    </lineage>
</organism>
<dbReference type="GO" id="GO:0005524">
    <property type="term" value="F:ATP binding"/>
    <property type="evidence" value="ECO:0007669"/>
    <property type="project" value="UniProtKB-UniRule"/>
</dbReference>
<dbReference type="Pfam" id="PF22919">
    <property type="entry name" value="ATP-synt_VA_C"/>
    <property type="match status" value="1"/>
</dbReference>
<feature type="domain" description="AAA+ ATPase" evidence="13">
    <location>
        <begin position="140"/>
        <end position="318"/>
    </location>
</feature>
<keyword evidence="4 12" id="KW-0547">Nucleotide-binding</keyword>
<dbReference type="GO" id="GO:0005886">
    <property type="term" value="C:plasma membrane"/>
    <property type="evidence" value="ECO:0007669"/>
    <property type="project" value="UniProtKB-SubCell"/>
</dbReference>
<dbReference type="Gene3D" id="1.10.1140.10">
    <property type="entry name" value="Bovine Mitochondrial F1-atpase, Atp Synthase Beta Chain, Chain D, domain 3"/>
    <property type="match status" value="1"/>
</dbReference>
<proteinExistence type="inferred from homology"/>
<keyword evidence="8 12" id="KW-0406">Ion transport</keyword>
<dbReference type="HAMAP" id="MF_01347">
    <property type="entry name" value="ATP_synth_beta_bact"/>
    <property type="match status" value="1"/>
</dbReference>
<sequence>MTGKVVQVLGPVVDVDFTDYLPAINEALETTIGEQRLVLEVAAQLGDNRVRTIAMDMSEGLVRGQEVRATGDSIKVPVGEEVLGRIFNVIGDTVDDGPEFSAKEYRSIHRDPPSFEEQSTATEVFETGVKVVDLLAPYNKGGKVGLFGGAGVGKTVIIMELINNVAMKHSGYSVFAGVGERTREGNDLYFEMEESNVLDKVALCYGQMSEPPGARNRIALTALTMAEYFRDDMGLDVLMFIDNIFRFAQSGSEMSALLGRIPSAVGYQPTLASEMGKLQERITSTTKGSITSVQAVYVPADDLTDPAPASVFAHLDATTVLNRSIAEKGIYPAVDPLDSTSRMLDPTIVGEEHYAIARGVQSILQKYKDLQDIIAILGMDELSEDDKNTVERARKIEKYLSQPFHVAEVFTGSPGVYVELADTLAGFKGLIEGKYDDMSEAAFYMVGNMDEAIAKNEKIQAKNKE</sequence>
<dbReference type="EMBL" id="CACVAZ010000064">
    <property type="protein sequence ID" value="CAA6810641.1"/>
    <property type="molecule type" value="Genomic_DNA"/>
</dbReference>
<evidence type="ECO:0000259" key="13">
    <source>
        <dbReference type="SMART" id="SM00382"/>
    </source>
</evidence>
<comment type="function">
    <text evidence="12">Produces ATP from ADP in the presence of a proton gradient across the membrane. The catalytic sites are hosted primarily by the beta subunits.</text>
</comment>
<dbReference type="GO" id="GO:0045259">
    <property type="term" value="C:proton-transporting ATP synthase complex"/>
    <property type="evidence" value="ECO:0007669"/>
    <property type="project" value="UniProtKB-KW"/>
</dbReference>
<keyword evidence="10 12" id="KW-0139">CF(1)</keyword>
<dbReference type="AlphaFoldDB" id="A0A6S6SU01"/>
<keyword evidence="14" id="KW-0378">Hydrolase</keyword>
<dbReference type="InterPro" id="IPR027417">
    <property type="entry name" value="P-loop_NTPase"/>
</dbReference>
<keyword evidence="12" id="KW-1003">Cell membrane</keyword>
<dbReference type="InterPro" id="IPR055190">
    <property type="entry name" value="ATP-synt_VA_C"/>
</dbReference>
<evidence type="ECO:0000256" key="4">
    <source>
        <dbReference type="ARBA" id="ARBA00022741"/>
    </source>
</evidence>
<dbReference type="GO" id="GO:0046933">
    <property type="term" value="F:proton-transporting ATP synthase activity, rotational mechanism"/>
    <property type="evidence" value="ECO:0007669"/>
    <property type="project" value="UniProtKB-UniRule"/>
</dbReference>
<evidence type="ECO:0000256" key="7">
    <source>
        <dbReference type="ARBA" id="ARBA00022967"/>
    </source>
</evidence>
<protein>
    <recommendedName>
        <fullName evidence="12">ATP synthase subunit beta</fullName>
        <ecNumber evidence="12">7.1.2.2</ecNumber>
    </recommendedName>
    <alternativeName>
        <fullName evidence="12">ATP synthase F1 sector subunit beta</fullName>
    </alternativeName>
    <alternativeName>
        <fullName evidence="12">F-ATPase subunit beta</fullName>
    </alternativeName>
</protein>
<dbReference type="SUPFAM" id="SSF47917">
    <property type="entry name" value="C-terminal domain of alpha and beta subunits of F1 ATP synthase"/>
    <property type="match status" value="1"/>
</dbReference>
<comment type="catalytic activity">
    <reaction evidence="12">
        <text>ATP + H2O + 4 H(+)(in) = ADP + phosphate + 5 H(+)(out)</text>
        <dbReference type="Rhea" id="RHEA:57720"/>
        <dbReference type="ChEBI" id="CHEBI:15377"/>
        <dbReference type="ChEBI" id="CHEBI:15378"/>
        <dbReference type="ChEBI" id="CHEBI:30616"/>
        <dbReference type="ChEBI" id="CHEBI:43474"/>
        <dbReference type="ChEBI" id="CHEBI:456216"/>
        <dbReference type="EC" id="7.1.2.2"/>
    </reaction>
</comment>
<dbReference type="Gene3D" id="2.40.10.170">
    <property type="match status" value="1"/>
</dbReference>
<dbReference type="SUPFAM" id="SSF52540">
    <property type="entry name" value="P-loop containing nucleoside triphosphate hydrolases"/>
    <property type="match status" value="1"/>
</dbReference>
<keyword evidence="5 12" id="KW-0375">Hydrogen ion transport</keyword>
<dbReference type="CDD" id="cd18115">
    <property type="entry name" value="ATP-synt_F1_beta_N"/>
    <property type="match status" value="1"/>
</dbReference>
<evidence type="ECO:0000256" key="1">
    <source>
        <dbReference type="ARBA" id="ARBA00004170"/>
    </source>
</evidence>
<evidence type="ECO:0000256" key="12">
    <source>
        <dbReference type="HAMAP-Rule" id="MF_01347"/>
    </source>
</evidence>